<dbReference type="RefSeq" id="WP_004607233.1">
    <property type="nucleotide sequence ID" value="NZ_CP036170.1"/>
</dbReference>
<dbReference type="Pfam" id="PF12784">
    <property type="entry name" value="PDDEXK_2"/>
    <property type="match status" value="1"/>
</dbReference>
<dbReference type="PANTHER" id="PTHR41317:SF1">
    <property type="entry name" value="PD-(D_E)XK NUCLEASE FAMILY TRANSPOSASE"/>
    <property type="match status" value="1"/>
</dbReference>
<evidence type="ECO:0000313" key="2">
    <source>
        <dbReference type="Proteomes" id="UP000289664"/>
    </source>
</evidence>
<dbReference type="HOGENOM" id="CLU_057504_0_1_9"/>
<dbReference type="GeneID" id="62694704"/>
<dbReference type="OrthoDB" id="2000698at2"/>
<protein>
    <submittedName>
        <fullName evidence="1">Uncharacterized protein</fullName>
    </submittedName>
</protein>
<dbReference type="NCBIfam" id="TIGR01784">
    <property type="entry name" value="T_den_put_tspse"/>
    <property type="match status" value="1"/>
</dbReference>
<dbReference type="EMBL" id="CP036170">
    <property type="protein sequence ID" value="QBF73110.1"/>
    <property type="molecule type" value="Genomic_DNA"/>
</dbReference>
<dbReference type="PANTHER" id="PTHR41317">
    <property type="entry name" value="PD-(D_E)XK NUCLEASE FAMILY TRANSPOSASE"/>
    <property type="match status" value="1"/>
</dbReference>
<dbReference type="eggNOG" id="COG5464">
    <property type="taxonomic scope" value="Bacteria"/>
</dbReference>
<sequence length="290" mass="34522">MSEFIMKPKVDFCFKELMEEPEVRRGFISAVLGIRPEDIVNTTLLPTHLRKESQEEKLGILDVRVLLNGNVQINMEMQMAPFELWAERSLFYLGKMYVDQIKAGEDYDVLKKCIHIGILDFVMFEEDVEFYSRFHIWEDVRRRKYTDKLEVHILELPKLEKYGYPETELLKWARFINAERKEELEMIAKTDKFLGKAYEALTNLSADEQKRLEYEAREKAIRDYNYQMKSNWNAGHEQGIKQGIKQGEQSGEARMARLAQQLLQSKRLEELERALEDTEYRMLLFEEFHI</sequence>
<gene>
    <name evidence="1" type="ORF">HDCHBGLK_00473</name>
</gene>
<evidence type="ECO:0000313" key="1">
    <source>
        <dbReference type="EMBL" id="QBF73110.1"/>
    </source>
</evidence>
<dbReference type="AlphaFoldDB" id="B0NFB5"/>
<proteinExistence type="predicted"/>
<name>B0NFB5_CLOS5</name>
<accession>B0NFB5</accession>
<dbReference type="Proteomes" id="UP000289664">
    <property type="component" value="Chromosome"/>
</dbReference>
<dbReference type="STRING" id="411468.CLOSCI_02159"/>
<keyword evidence="2" id="KW-1185">Reference proteome</keyword>
<dbReference type="KEGG" id="csci:HDCHBGLK_00473"/>
<reference evidence="1 2" key="1">
    <citation type="journal article" date="2019" name="Appl. Environ. Microbiol.">
        <title>Clostridium scindens ATCC 35704: integration of nutritional requirements, the complete genome sequence, and global transcriptional responses to bile acids.</title>
        <authorList>
            <person name="Devendran S."/>
            <person name="Shrestha R."/>
            <person name="Alves J.M.P."/>
            <person name="Wolf P.G."/>
            <person name="Ly L."/>
            <person name="Hernandez A.G."/>
            <person name="Mendez-Garcia C."/>
            <person name="Inboden A."/>
            <person name="Wiley J."/>
            <person name="Paul O."/>
            <person name="Allen A."/>
            <person name="Springer E."/>
            <person name="Wright C.L."/>
            <person name="Fields C.J."/>
            <person name="Daniel S.L."/>
            <person name="Ridlon J.M."/>
        </authorList>
    </citation>
    <scope>NUCLEOTIDE SEQUENCE [LARGE SCALE GENOMIC DNA]</scope>
    <source>
        <strain evidence="1 2">ATCC 35704</strain>
    </source>
</reference>
<organism evidence="1 2">
    <name type="scientific">Clostridium scindens (strain ATCC 35704 / DSM 5676 / VPI 13733 / 19)</name>
    <dbReference type="NCBI Taxonomy" id="411468"/>
    <lineage>
        <taxon>Bacteria</taxon>
        <taxon>Bacillati</taxon>
        <taxon>Bacillota</taxon>
        <taxon>Clostridia</taxon>
        <taxon>Lachnospirales</taxon>
        <taxon>Lachnospiraceae</taxon>
    </lineage>
</organism>
<dbReference type="InterPro" id="IPR010106">
    <property type="entry name" value="RpnA"/>
</dbReference>